<gene>
    <name evidence="1" type="ORF">HID58_058407</name>
</gene>
<organism evidence="1 2">
    <name type="scientific">Brassica napus</name>
    <name type="common">Rape</name>
    <dbReference type="NCBI Taxonomy" id="3708"/>
    <lineage>
        <taxon>Eukaryota</taxon>
        <taxon>Viridiplantae</taxon>
        <taxon>Streptophyta</taxon>
        <taxon>Embryophyta</taxon>
        <taxon>Tracheophyta</taxon>
        <taxon>Spermatophyta</taxon>
        <taxon>Magnoliopsida</taxon>
        <taxon>eudicotyledons</taxon>
        <taxon>Gunneridae</taxon>
        <taxon>Pentapetalae</taxon>
        <taxon>rosids</taxon>
        <taxon>malvids</taxon>
        <taxon>Brassicales</taxon>
        <taxon>Brassicaceae</taxon>
        <taxon>Brassiceae</taxon>
        <taxon>Brassica</taxon>
    </lineage>
</organism>
<sequence>FVTSLISSAPCPPCASTWSLQYSGFNLYLLFVVIRTSLSAAETDLIQFSTGMAMGSLPVRYLGVPLCTKKTVIVKLTFTTDQEQVLLMEFKGTLVCWSTATH</sequence>
<feature type="non-terminal residue" evidence="1">
    <location>
        <position position="1"/>
    </location>
</feature>
<protein>
    <submittedName>
        <fullName evidence="1">Uncharacterized protein</fullName>
    </submittedName>
</protein>
<dbReference type="Proteomes" id="UP000824890">
    <property type="component" value="Unassembled WGS sequence"/>
</dbReference>
<proteinExistence type="predicted"/>
<evidence type="ECO:0000313" key="1">
    <source>
        <dbReference type="EMBL" id="KAH0882311.1"/>
    </source>
</evidence>
<reference evidence="1 2" key="1">
    <citation type="submission" date="2021-05" db="EMBL/GenBank/DDBJ databases">
        <title>Genome Assembly of Synthetic Allotetraploid Brassica napus Reveals Homoeologous Exchanges between Subgenomes.</title>
        <authorList>
            <person name="Davis J.T."/>
        </authorList>
    </citation>
    <scope>NUCLEOTIDE SEQUENCE [LARGE SCALE GENOMIC DNA]</scope>
    <source>
        <strain evidence="2">cv. Da-Ae</strain>
        <tissue evidence="1">Seedling</tissue>
    </source>
</reference>
<accession>A0ABQ7ZQ30</accession>
<keyword evidence="2" id="KW-1185">Reference proteome</keyword>
<dbReference type="EMBL" id="JAGKQM010000014">
    <property type="protein sequence ID" value="KAH0882311.1"/>
    <property type="molecule type" value="Genomic_DNA"/>
</dbReference>
<evidence type="ECO:0000313" key="2">
    <source>
        <dbReference type="Proteomes" id="UP000824890"/>
    </source>
</evidence>
<comment type="caution">
    <text evidence="1">The sequence shown here is derived from an EMBL/GenBank/DDBJ whole genome shotgun (WGS) entry which is preliminary data.</text>
</comment>
<name>A0ABQ7ZQ30_BRANA</name>